<feature type="region of interest" description="Disordered" evidence="2">
    <location>
        <begin position="350"/>
        <end position="423"/>
    </location>
</feature>
<dbReference type="GO" id="GO:0005634">
    <property type="term" value="C:nucleus"/>
    <property type="evidence" value="ECO:0007669"/>
    <property type="project" value="TreeGrafter"/>
</dbReference>
<evidence type="ECO:0000313" key="4">
    <source>
        <dbReference type="EMBL" id="KAF9584753.1"/>
    </source>
</evidence>
<dbReference type="PANTHER" id="PTHR21319:SF0">
    <property type="entry name" value="AND RING FINGER DOMAIN PROTEIN, PUTATIVE (AFU_ORTHOLOGUE AFUA_1G08900)-RELATED"/>
    <property type="match status" value="1"/>
</dbReference>
<dbReference type="InterPro" id="IPR001841">
    <property type="entry name" value="Znf_RING"/>
</dbReference>
<dbReference type="Gene3D" id="3.30.40.10">
    <property type="entry name" value="Zinc/RING finger domain, C3HC4 (zinc finger)"/>
    <property type="match status" value="1"/>
</dbReference>
<gene>
    <name evidence="4" type="ORF">BGW38_005315</name>
</gene>
<dbReference type="SMART" id="SM00184">
    <property type="entry name" value="RING"/>
    <property type="match status" value="1"/>
</dbReference>
<keyword evidence="5" id="KW-1185">Reference proteome</keyword>
<evidence type="ECO:0000256" key="2">
    <source>
        <dbReference type="SAM" id="MobiDB-lite"/>
    </source>
</evidence>
<dbReference type="CDD" id="cd16464">
    <property type="entry name" value="RING-H2_Pirh2-like"/>
    <property type="match status" value="1"/>
</dbReference>
<protein>
    <recommendedName>
        <fullName evidence="3">RING-type domain-containing protein</fullName>
    </recommendedName>
</protein>
<feature type="compositionally biased region" description="Low complexity" evidence="2">
    <location>
        <begin position="362"/>
        <end position="378"/>
    </location>
</feature>
<evidence type="ECO:0000256" key="1">
    <source>
        <dbReference type="PROSITE-ProRule" id="PRU00175"/>
    </source>
</evidence>
<dbReference type="Pfam" id="PF13639">
    <property type="entry name" value="zf-RING_2"/>
    <property type="match status" value="1"/>
</dbReference>
<comment type="caution">
    <text evidence="4">The sequence shown here is derived from an EMBL/GenBank/DDBJ whole genome shotgun (WGS) entry which is preliminary data.</text>
</comment>
<dbReference type="InterPro" id="IPR039512">
    <property type="entry name" value="RCHY1_zinc-ribbon"/>
</dbReference>
<feature type="compositionally biased region" description="Polar residues" evidence="2">
    <location>
        <begin position="351"/>
        <end position="361"/>
    </location>
</feature>
<evidence type="ECO:0000259" key="3">
    <source>
        <dbReference type="PROSITE" id="PS50089"/>
    </source>
</evidence>
<keyword evidence="1" id="KW-0863">Zinc-finger</keyword>
<evidence type="ECO:0000313" key="5">
    <source>
        <dbReference type="Proteomes" id="UP000780801"/>
    </source>
</evidence>
<dbReference type="Gene3D" id="2.20.28.10">
    <property type="match status" value="1"/>
</dbReference>
<dbReference type="PROSITE" id="PS50089">
    <property type="entry name" value="ZF_RING_2"/>
    <property type="match status" value="1"/>
</dbReference>
<proteinExistence type="predicted"/>
<feature type="compositionally biased region" description="Polar residues" evidence="2">
    <location>
        <begin position="410"/>
        <end position="423"/>
    </location>
</feature>
<name>A0A9P6KH65_9FUNG</name>
<dbReference type="PANTHER" id="PTHR21319">
    <property type="entry name" value="RING FINGER AND CHY ZINC FINGER DOMAIN-CONTAINING PROTEIN 1"/>
    <property type="match status" value="1"/>
</dbReference>
<dbReference type="EMBL" id="JAABOA010000337">
    <property type="protein sequence ID" value="KAF9584753.1"/>
    <property type="molecule type" value="Genomic_DNA"/>
</dbReference>
<feature type="domain" description="RING-type" evidence="3">
    <location>
        <begin position="228"/>
        <end position="269"/>
    </location>
</feature>
<dbReference type="InterPro" id="IPR013083">
    <property type="entry name" value="Znf_RING/FYVE/PHD"/>
</dbReference>
<dbReference type="GO" id="GO:0008270">
    <property type="term" value="F:zinc ion binding"/>
    <property type="evidence" value="ECO:0007669"/>
    <property type="project" value="UniProtKB-KW"/>
</dbReference>
<dbReference type="Pfam" id="PF14599">
    <property type="entry name" value="zinc_ribbon_6"/>
    <property type="match status" value="1"/>
</dbReference>
<feature type="region of interest" description="Disordered" evidence="2">
    <location>
        <begin position="93"/>
        <end position="116"/>
    </location>
</feature>
<dbReference type="OrthoDB" id="411372at2759"/>
<keyword evidence="1" id="KW-0479">Metal-binding</keyword>
<sequence>MEIDPEPPINAGESSTQASSSNQASSESGRSTSREDVSFRQGISTPFTQPKALTVPVVDEKAQSELRRKIMDIQRDPSIKFADKAAMIQKLMSSGWQGSQRSNDNQRSGSQDATEEDLKTTFFAASTTGEDANCRPTVVEGGSTAASVMMIPTTTRLLGMKRKICFVCIVKQFNQPLSTAAPVTPALQSITVMFASSGTTTPESKYITAMNAASGEHKCIERNLECDCPICGEYMFTSTTTVIFMPCGHCIHSKCFEDYIKTSYQCPTCWKSLGDMKSYYSKIDSILAEQTMPPEYANIFSIVLCNDCEIKSETPYHFLYHRCDQCKGYNTKVLETFKRVSDGQVQVVENAASSSTTDTLQENNSSGGNASMESSSSSDPGATGQGTGESVNLVNVDSFRSPLMDENASGDMTMTGISGNSAP</sequence>
<organism evidence="4 5">
    <name type="scientific">Lunasporangiospora selenospora</name>
    <dbReference type="NCBI Taxonomy" id="979761"/>
    <lineage>
        <taxon>Eukaryota</taxon>
        <taxon>Fungi</taxon>
        <taxon>Fungi incertae sedis</taxon>
        <taxon>Mucoromycota</taxon>
        <taxon>Mortierellomycotina</taxon>
        <taxon>Mortierellomycetes</taxon>
        <taxon>Mortierellales</taxon>
        <taxon>Mortierellaceae</taxon>
        <taxon>Lunasporangiospora</taxon>
    </lineage>
</organism>
<feature type="compositionally biased region" description="Low complexity" evidence="2">
    <location>
        <begin position="10"/>
        <end position="31"/>
    </location>
</feature>
<feature type="region of interest" description="Disordered" evidence="2">
    <location>
        <begin position="1"/>
        <end position="47"/>
    </location>
</feature>
<dbReference type="Proteomes" id="UP000780801">
    <property type="component" value="Unassembled WGS sequence"/>
</dbReference>
<keyword evidence="1" id="KW-0862">Zinc</keyword>
<dbReference type="GO" id="GO:0061630">
    <property type="term" value="F:ubiquitin protein ligase activity"/>
    <property type="evidence" value="ECO:0007669"/>
    <property type="project" value="TreeGrafter"/>
</dbReference>
<dbReference type="GO" id="GO:0016567">
    <property type="term" value="P:protein ubiquitination"/>
    <property type="evidence" value="ECO:0007669"/>
    <property type="project" value="TreeGrafter"/>
</dbReference>
<dbReference type="AlphaFoldDB" id="A0A9P6KH65"/>
<reference evidence="4" key="1">
    <citation type="journal article" date="2020" name="Fungal Divers.">
        <title>Resolving the Mortierellaceae phylogeny through synthesis of multi-gene phylogenetics and phylogenomics.</title>
        <authorList>
            <person name="Vandepol N."/>
            <person name="Liber J."/>
            <person name="Desiro A."/>
            <person name="Na H."/>
            <person name="Kennedy M."/>
            <person name="Barry K."/>
            <person name="Grigoriev I.V."/>
            <person name="Miller A.N."/>
            <person name="O'Donnell K."/>
            <person name="Stajich J.E."/>
            <person name="Bonito G."/>
        </authorList>
    </citation>
    <scope>NUCLEOTIDE SEQUENCE</scope>
    <source>
        <strain evidence="4">KOD1015</strain>
    </source>
</reference>
<dbReference type="GO" id="GO:0006511">
    <property type="term" value="P:ubiquitin-dependent protein catabolic process"/>
    <property type="evidence" value="ECO:0007669"/>
    <property type="project" value="TreeGrafter"/>
</dbReference>
<accession>A0A9P6KH65</accession>
<dbReference type="SUPFAM" id="SSF57850">
    <property type="entry name" value="RING/U-box"/>
    <property type="match status" value="1"/>
</dbReference>
<feature type="compositionally biased region" description="Polar residues" evidence="2">
    <location>
        <begin position="93"/>
        <end position="112"/>
    </location>
</feature>